<dbReference type="Proteomes" id="UP001181247">
    <property type="component" value="Unassembled WGS sequence"/>
</dbReference>
<dbReference type="RefSeq" id="WP_138298823.1">
    <property type="nucleotide sequence ID" value="NZ_JADMZQ010000030.1"/>
</dbReference>
<dbReference type="AlphaFoldDB" id="A0AAE4L894"/>
<evidence type="ECO:0000313" key="2">
    <source>
        <dbReference type="Proteomes" id="UP001181247"/>
    </source>
</evidence>
<gene>
    <name evidence="1" type="ORF">RVH16_05350</name>
</gene>
<sequence>MADFKQGDVVCLNSDLEHKFTVHQIISAGPRKGWIEVVYWDETTNSFKYPSFSPSELQLAPLQTKDIEQQS</sequence>
<accession>A0AAE4L894</accession>
<reference evidence="1" key="1">
    <citation type="submission" date="2023-10" db="EMBL/GenBank/DDBJ databases">
        <title>Genome of Potential pathogenic bacteria in Crohn's disease.</title>
        <authorList>
            <person name="Rodriguez-Palacios A."/>
        </authorList>
    </citation>
    <scope>NUCLEOTIDE SEQUENCE</scope>
    <source>
        <strain evidence="1">CavFT-hAR50</strain>
    </source>
</reference>
<protein>
    <submittedName>
        <fullName evidence="1">Uncharacterized protein</fullName>
    </submittedName>
</protein>
<dbReference type="EMBL" id="JAWDEU010000002">
    <property type="protein sequence ID" value="MDU0244144.1"/>
    <property type="molecule type" value="Genomic_DNA"/>
</dbReference>
<evidence type="ECO:0000313" key="1">
    <source>
        <dbReference type="EMBL" id="MDU0244144.1"/>
    </source>
</evidence>
<organism evidence="1 2">
    <name type="scientific">Bacteroides uniformis</name>
    <dbReference type="NCBI Taxonomy" id="820"/>
    <lineage>
        <taxon>Bacteria</taxon>
        <taxon>Pseudomonadati</taxon>
        <taxon>Bacteroidota</taxon>
        <taxon>Bacteroidia</taxon>
        <taxon>Bacteroidales</taxon>
        <taxon>Bacteroidaceae</taxon>
        <taxon>Bacteroides</taxon>
    </lineage>
</organism>
<proteinExistence type="predicted"/>
<name>A0AAE4L894_BACUN</name>
<comment type="caution">
    <text evidence="1">The sequence shown here is derived from an EMBL/GenBank/DDBJ whole genome shotgun (WGS) entry which is preliminary data.</text>
</comment>